<accession>A0A166GAJ9</accession>
<proteinExistence type="predicted"/>
<dbReference type="Proteomes" id="UP000076480">
    <property type="component" value="Unassembled WGS sequence"/>
</dbReference>
<sequence length="111" mass="12466">MLTSKRKMCLELSINGLLLITPIFLIIDGNVGLADNDPYHPDVFILIGLLILGLLGLAMTGLTIIRMRTHGWHSLALYQKALSIFYFICLIIGGICWLIFTEAIPPNWIFH</sequence>
<evidence type="ECO:0008006" key="4">
    <source>
        <dbReference type="Google" id="ProtNLM"/>
    </source>
</evidence>
<dbReference type="AlphaFoldDB" id="A0A166GAJ9"/>
<dbReference type="OrthoDB" id="2295535at2"/>
<keyword evidence="1" id="KW-1133">Transmembrane helix</keyword>
<evidence type="ECO:0000313" key="2">
    <source>
        <dbReference type="EMBL" id="KZL37736.1"/>
    </source>
</evidence>
<name>A0A166GAJ9_SECCO</name>
<feature type="transmembrane region" description="Helical" evidence="1">
    <location>
        <begin position="12"/>
        <end position="31"/>
    </location>
</feature>
<dbReference type="RefSeq" id="WP_054759875.1">
    <property type="nucleotide sequence ID" value="NZ_JYDC01000079.1"/>
</dbReference>
<protein>
    <recommendedName>
        <fullName evidence="4">Integral membrane protein</fullName>
    </recommendedName>
</protein>
<gene>
    <name evidence="2" type="ORF">TY91_12415</name>
</gene>
<feature type="transmembrane region" description="Helical" evidence="1">
    <location>
        <begin position="43"/>
        <end position="65"/>
    </location>
</feature>
<dbReference type="PATRIC" id="fig|33960.6.peg.3166"/>
<keyword evidence="3" id="KW-1185">Reference proteome</keyword>
<feature type="transmembrane region" description="Helical" evidence="1">
    <location>
        <begin position="77"/>
        <end position="100"/>
    </location>
</feature>
<evidence type="ECO:0000256" key="1">
    <source>
        <dbReference type="SAM" id="Phobius"/>
    </source>
</evidence>
<evidence type="ECO:0000313" key="3">
    <source>
        <dbReference type="Proteomes" id="UP000076480"/>
    </source>
</evidence>
<comment type="caution">
    <text evidence="2">The sequence shown here is derived from an EMBL/GenBank/DDBJ whole genome shotgun (WGS) entry which is preliminary data.</text>
</comment>
<organism evidence="2 3">
    <name type="scientific">Secundilactobacillus collinoides</name>
    <name type="common">Lactobacillus collinoides</name>
    <dbReference type="NCBI Taxonomy" id="33960"/>
    <lineage>
        <taxon>Bacteria</taxon>
        <taxon>Bacillati</taxon>
        <taxon>Bacillota</taxon>
        <taxon>Bacilli</taxon>
        <taxon>Lactobacillales</taxon>
        <taxon>Lactobacillaceae</taxon>
        <taxon>Secundilactobacillus</taxon>
    </lineage>
</organism>
<keyword evidence="1" id="KW-0472">Membrane</keyword>
<keyword evidence="1" id="KW-0812">Transmembrane</keyword>
<reference evidence="2 3" key="1">
    <citation type="submission" date="2015-02" db="EMBL/GenBank/DDBJ databases">
        <title>Draft genome sequence of Lactobacillus collinoides CUPV2371 isolated from a natural cider, the first genome sequence of a strain of this species.</title>
        <authorList>
            <person name="Puertas A.I."/>
            <person name="Spano G."/>
            <person name="Capozzi V."/>
            <person name="Lamontanara A."/>
            <person name="Orru L."/>
            <person name="Duenas M.T."/>
        </authorList>
    </citation>
    <scope>NUCLEOTIDE SEQUENCE [LARGE SCALE GENOMIC DNA]</scope>
    <source>
        <strain evidence="2 3">237</strain>
    </source>
</reference>
<dbReference type="EMBL" id="JYDC01000079">
    <property type="protein sequence ID" value="KZL37736.1"/>
    <property type="molecule type" value="Genomic_DNA"/>
</dbReference>